<name>A0ABU9F864_9ENTR</name>
<dbReference type="EMBL" id="JARXNK020000103">
    <property type="protein sequence ID" value="MEL0552587.1"/>
    <property type="molecule type" value="Genomic_DNA"/>
</dbReference>
<dbReference type="Proteomes" id="UP001312893">
    <property type="component" value="Unassembled WGS sequence"/>
</dbReference>
<comment type="caution">
    <text evidence="1">The sequence shown here is derived from an EMBL/GenBank/DDBJ whole genome shotgun (WGS) entry which is preliminary data.</text>
</comment>
<dbReference type="InterPro" id="IPR045738">
    <property type="entry name" value="DUF6088"/>
</dbReference>
<reference evidence="1 2" key="1">
    <citation type="submission" date="2024-04" db="EMBL/GenBank/DDBJ databases">
        <title>Two novel Raoultella species associated with bleeding cankers of broadleaf hosts, Raoultella scottia sp. nov. and Raoultella lignicola sp. nov.</title>
        <authorList>
            <person name="Brady C.L."/>
        </authorList>
    </citation>
    <scope>NUCLEOTIDE SEQUENCE [LARGE SCALE GENOMIC DNA]</scope>
    <source>
        <strain evidence="1 2">TW_WC1a.1</strain>
    </source>
</reference>
<dbReference type="Pfam" id="PF19570">
    <property type="entry name" value="DUF6088"/>
    <property type="match status" value="1"/>
</dbReference>
<organism evidence="1 2">
    <name type="scientific">Raoultella lignicola</name>
    <dbReference type="NCBI Taxonomy" id="3040939"/>
    <lineage>
        <taxon>Bacteria</taxon>
        <taxon>Pseudomonadati</taxon>
        <taxon>Pseudomonadota</taxon>
        <taxon>Gammaproteobacteria</taxon>
        <taxon>Enterobacterales</taxon>
        <taxon>Enterobacteriaceae</taxon>
        <taxon>Klebsiella/Raoultella group</taxon>
        <taxon>Raoultella</taxon>
    </lineage>
</organism>
<protein>
    <submittedName>
        <fullName evidence="1">DUF6088 family protein</fullName>
    </submittedName>
</protein>
<evidence type="ECO:0000313" key="2">
    <source>
        <dbReference type="Proteomes" id="UP001312893"/>
    </source>
</evidence>
<keyword evidence="2" id="KW-1185">Reference proteome</keyword>
<evidence type="ECO:0000313" key="1">
    <source>
        <dbReference type="EMBL" id="MEL0552587.1"/>
    </source>
</evidence>
<sequence>MKIKPLVEKEITRFEPGKVFTYRDLTPYLSNPETTVKAVSRLVKNGDIKRFAKGQFYRPRKGMFGEMQLSDTEKLKTFMFQDGERRGYVTGTGLYNRLGLTTQVPKTITIASDKSPQRKNLGTVEVKLVKAKAPVSESNREYLEILDVLSNIKKIPDSTPSEVLKVIANKLNNIEKNGLYKIVNLAGFYSPVTRALLGLLIAETNKILAENLKVQLNPTTRYRVGLDSYWDKADEWNIE</sequence>
<gene>
    <name evidence="1" type="ORF">QFI96_012890</name>
</gene>
<accession>A0ABU9F864</accession>
<dbReference type="RefSeq" id="WP_123756596.1">
    <property type="nucleotide sequence ID" value="NZ_JARXNK020000103.1"/>
</dbReference>
<proteinExistence type="predicted"/>